<gene>
    <name evidence="1" type="ORF">SAMN03080599_01242</name>
</gene>
<dbReference type="InterPro" id="IPR047755">
    <property type="entry name" value="OrtA"/>
</dbReference>
<dbReference type="Proteomes" id="UP000199208">
    <property type="component" value="Unassembled WGS sequence"/>
</dbReference>
<evidence type="ECO:0000313" key="2">
    <source>
        <dbReference type="Proteomes" id="UP000199208"/>
    </source>
</evidence>
<sequence length="109" mass="12058">MKRMVFTMAAKKGDWVRVHDTVLTPAQRAPQVPDDTKAVPLELWVKGIAESDAEIGETVEVVTLTGRKVSGELVEVFPTYSHSFGDYVPELHVISCQLRSILFGGDDNE</sequence>
<dbReference type="EMBL" id="FMWL01000004">
    <property type="protein sequence ID" value="SCZ78390.1"/>
    <property type="molecule type" value="Genomic_DNA"/>
</dbReference>
<keyword evidence="2" id="KW-1185">Reference proteome</keyword>
<name>A0A1G5RXB6_9FIRM</name>
<dbReference type="AlphaFoldDB" id="A0A1G5RXB6"/>
<dbReference type="Pfam" id="PF22010">
    <property type="entry name" value="OrtA"/>
    <property type="match status" value="1"/>
</dbReference>
<reference evidence="1 2" key="1">
    <citation type="submission" date="2016-10" db="EMBL/GenBank/DDBJ databases">
        <authorList>
            <person name="de Groot N.N."/>
        </authorList>
    </citation>
    <scope>NUCLEOTIDE SEQUENCE [LARGE SCALE GENOMIC DNA]</scope>
    <source>
        <strain evidence="1 2">DSM 2784</strain>
    </source>
</reference>
<evidence type="ECO:0008006" key="3">
    <source>
        <dbReference type="Google" id="ProtNLM"/>
    </source>
</evidence>
<accession>A0A1G5RXB6</accession>
<protein>
    <recommendedName>
        <fullName evidence="3">2-amino-4-ketopentanoate thiolase alpha subunit</fullName>
    </recommendedName>
</protein>
<dbReference type="NCBIfam" id="NF040739">
    <property type="entry name" value="ornith_OrtA"/>
    <property type="match status" value="1"/>
</dbReference>
<evidence type="ECO:0000313" key="1">
    <source>
        <dbReference type="EMBL" id="SCZ78390.1"/>
    </source>
</evidence>
<dbReference type="STRING" id="1120920.SAMN03080599_01242"/>
<proteinExistence type="predicted"/>
<organism evidence="1 2">
    <name type="scientific">Acidaminobacter hydrogenoformans DSM 2784</name>
    <dbReference type="NCBI Taxonomy" id="1120920"/>
    <lineage>
        <taxon>Bacteria</taxon>
        <taxon>Bacillati</taxon>
        <taxon>Bacillota</taxon>
        <taxon>Clostridia</taxon>
        <taxon>Peptostreptococcales</taxon>
        <taxon>Acidaminobacteraceae</taxon>
        <taxon>Acidaminobacter</taxon>
    </lineage>
</organism>